<dbReference type="GO" id="GO:0020037">
    <property type="term" value="F:heme binding"/>
    <property type="evidence" value="ECO:0007669"/>
    <property type="project" value="InterPro"/>
</dbReference>
<dbReference type="EMBL" id="PQXL01000320">
    <property type="protein sequence ID" value="THV47303.1"/>
    <property type="molecule type" value="Genomic_DNA"/>
</dbReference>
<name>A0A4S8QQB8_9HELO</name>
<dbReference type="SUPFAM" id="SSF48264">
    <property type="entry name" value="Cytochrome P450"/>
    <property type="match status" value="1"/>
</dbReference>
<dbReference type="GO" id="GO:0004497">
    <property type="term" value="F:monooxygenase activity"/>
    <property type="evidence" value="ECO:0007669"/>
    <property type="project" value="InterPro"/>
</dbReference>
<sequence length="242" mass="26588">MSALFIGHKGSSYTSAISGFDHEAQPGLWVMVRSFFLGKYLYHDLDDGIVGFAVLDGEGSNGTSASSVFNPTATVPSSASIMGVSVMCGPALIVQLWTKQTYAMDYRKLPESMTKPIMRLGLVDMFALLPHYICHLIANSAILVKLRKELKSLPDNVTWMQLEQLPYLSAAIEEGSRLALGITARVARISYQPLTYTPSQYVINPTKFGRSYVIPQDTAVSTTTLSAHVATSFFRPFYSKPE</sequence>
<dbReference type="Proteomes" id="UP000308671">
    <property type="component" value="Unassembled WGS sequence"/>
</dbReference>
<proteinExistence type="predicted"/>
<dbReference type="GO" id="GO:0016705">
    <property type="term" value="F:oxidoreductase activity, acting on paired donors, with incorporation or reduction of molecular oxygen"/>
    <property type="evidence" value="ECO:0007669"/>
    <property type="project" value="InterPro"/>
</dbReference>
<dbReference type="Gene3D" id="1.10.630.10">
    <property type="entry name" value="Cytochrome P450"/>
    <property type="match status" value="1"/>
</dbReference>
<accession>A0A4S8QQB8</accession>
<gene>
    <name evidence="1" type="ORF">BGAL_0320g00030</name>
</gene>
<keyword evidence="2" id="KW-1185">Reference proteome</keyword>
<dbReference type="AlphaFoldDB" id="A0A4S8QQB8"/>
<protein>
    <recommendedName>
        <fullName evidence="3">Peptidase A1 domain-containing protein</fullName>
    </recommendedName>
</protein>
<comment type="caution">
    <text evidence="1">The sequence shown here is derived from an EMBL/GenBank/DDBJ whole genome shotgun (WGS) entry which is preliminary data.</text>
</comment>
<dbReference type="OrthoDB" id="3945418at2759"/>
<dbReference type="InterPro" id="IPR036396">
    <property type="entry name" value="Cyt_P450_sf"/>
</dbReference>
<evidence type="ECO:0008006" key="3">
    <source>
        <dbReference type="Google" id="ProtNLM"/>
    </source>
</evidence>
<organism evidence="1 2">
    <name type="scientific">Botrytis galanthina</name>
    <dbReference type="NCBI Taxonomy" id="278940"/>
    <lineage>
        <taxon>Eukaryota</taxon>
        <taxon>Fungi</taxon>
        <taxon>Dikarya</taxon>
        <taxon>Ascomycota</taxon>
        <taxon>Pezizomycotina</taxon>
        <taxon>Leotiomycetes</taxon>
        <taxon>Helotiales</taxon>
        <taxon>Sclerotiniaceae</taxon>
        <taxon>Botrytis</taxon>
    </lineage>
</organism>
<evidence type="ECO:0000313" key="2">
    <source>
        <dbReference type="Proteomes" id="UP000308671"/>
    </source>
</evidence>
<reference evidence="1 2" key="1">
    <citation type="submission" date="2017-12" db="EMBL/GenBank/DDBJ databases">
        <title>Comparative genomics of Botrytis spp.</title>
        <authorList>
            <person name="Valero-Jimenez C.A."/>
            <person name="Tapia P."/>
            <person name="Veloso J."/>
            <person name="Silva-Moreno E."/>
            <person name="Staats M."/>
            <person name="Valdes J.H."/>
            <person name="Van Kan J.A.L."/>
        </authorList>
    </citation>
    <scope>NUCLEOTIDE SEQUENCE [LARGE SCALE GENOMIC DNA]</scope>
    <source>
        <strain evidence="1 2">MUCL435</strain>
    </source>
</reference>
<evidence type="ECO:0000313" key="1">
    <source>
        <dbReference type="EMBL" id="THV47303.1"/>
    </source>
</evidence>
<dbReference type="GO" id="GO:0005506">
    <property type="term" value="F:iron ion binding"/>
    <property type="evidence" value="ECO:0007669"/>
    <property type="project" value="InterPro"/>
</dbReference>